<dbReference type="Pfam" id="PF00440">
    <property type="entry name" value="TetR_N"/>
    <property type="match status" value="1"/>
</dbReference>
<protein>
    <submittedName>
        <fullName evidence="6">TetR/AcrR family transcriptional regulator</fullName>
    </submittedName>
</protein>
<evidence type="ECO:0000256" key="1">
    <source>
        <dbReference type="ARBA" id="ARBA00023015"/>
    </source>
</evidence>
<evidence type="ECO:0000259" key="5">
    <source>
        <dbReference type="PROSITE" id="PS50977"/>
    </source>
</evidence>
<name>A0AA41ZC53_9SPHN</name>
<keyword evidence="3" id="KW-0804">Transcription</keyword>
<evidence type="ECO:0000313" key="7">
    <source>
        <dbReference type="Proteomes" id="UP001165565"/>
    </source>
</evidence>
<dbReference type="InterPro" id="IPR050109">
    <property type="entry name" value="HTH-type_TetR-like_transc_reg"/>
</dbReference>
<dbReference type="SUPFAM" id="SSF48498">
    <property type="entry name" value="Tetracyclin repressor-like, C-terminal domain"/>
    <property type="match status" value="1"/>
</dbReference>
<accession>A0AA41ZC53</accession>
<dbReference type="Proteomes" id="UP001165565">
    <property type="component" value="Unassembled WGS sequence"/>
</dbReference>
<evidence type="ECO:0000256" key="4">
    <source>
        <dbReference type="PROSITE-ProRule" id="PRU00335"/>
    </source>
</evidence>
<evidence type="ECO:0000256" key="3">
    <source>
        <dbReference type="ARBA" id="ARBA00023163"/>
    </source>
</evidence>
<dbReference type="InterPro" id="IPR036271">
    <property type="entry name" value="Tet_transcr_reg_TetR-rel_C_sf"/>
</dbReference>
<dbReference type="InterPro" id="IPR009057">
    <property type="entry name" value="Homeodomain-like_sf"/>
</dbReference>
<dbReference type="PANTHER" id="PTHR30055:SF234">
    <property type="entry name" value="HTH-TYPE TRANSCRIPTIONAL REGULATOR BETI"/>
    <property type="match status" value="1"/>
</dbReference>
<dbReference type="GO" id="GO:0000976">
    <property type="term" value="F:transcription cis-regulatory region binding"/>
    <property type="evidence" value="ECO:0007669"/>
    <property type="project" value="TreeGrafter"/>
</dbReference>
<feature type="DNA-binding region" description="H-T-H motif" evidence="4">
    <location>
        <begin position="11"/>
        <end position="30"/>
    </location>
</feature>
<keyword evidence="7" id="KW-1185">Reference proteome</keyword>
<dbReference type="Gene3D" id="1.10.10.60">
    <property type="entry name" value="Homeodomain-like"/>
    <property type="match status" value="1"/>
</dbReference>
<comment type="caution">
    <text evidence="6">The sequence shown here is derived from an EMBL/GenBank/DDBJ whole genome shotgun (WGS) entry which is preliminary data.</text>
</comment>
<dbReference type="SUPFAM" id="SSF46689">
    <property type="entry name" value="Homeodomain-like"/>
    <property type="match status" value="1"/>
</dbReference>
<dbReference type="Gene3D" id="1.10.357.10">
    <property type="entry name" value="Tetracycline Repressor, domain 2"/>
    <property type="match status" value="1"/>
</dbReference>
<feature type="domain" description="HTH tetR-type" evidence="5">
    <location>
        <begin position="1"/>
        <end position="48"/>
    </location>
</feature>
<keyword evidence="1" id="KW-0805">Transcription regulation</keyword>
<sequence>MLEEKGYLATKAGDIAARAGVAEGSFYIYFKDKTDSTINVLTTLLDEFVLLPSQSPDTAEHPFKAIRRANRRWISVARANPGLMRCVLQLGDENPDFAAVVQRANRTWFGHVARSVAQRRGIIDQAPMLFAVYLLGAMMDELLRKLIIYPDRDFLALLQTLHGDDEMVADATSIVWLRVLHPGESLPRNLSRAVKAFANVLLPG</sequence>
<dbReference type="AlphaFoldDB" id="A0AA41ZC53"/>
<evidence type="ECO:0000256" key="2">
    <source>
        <dbReference type="ARBA" id="ARBA00023125"/>
    </source>
</evidence>
<dbReference type="InterPro" id="IPR001647">
    <property type="entry name" value="HTH_TetR"/>
</dbReference>
<dbReference type="Pfam" id="PF17754">
    <property type="entry name" value="TetR_C_14"/>
    <property type="match status" value="1"/>
</dbReference>
<reference evidence="6" key="1">
    <citation type="submission" date="2022-06" db="EMBL/GenBank/DDBJ databases">
        <title>Sphingomonas sp. nov. isolated from rhizosphere soil of tomato.</title>
        <authorList>
            <person name="Dong H."/>
            <person name="Gao R."/>
        </authorList>
    </citation>
    <scope>NUCLEOTIDE SEQUENCE</scope>
    <source>
        <strain evidence="6">MMSM24</strain>
    </source>
</reference>
<keyword evidence="2 4" id="KW-0238">DNA-binding</keyword>
<dbReference type="GO" id="GO:0003700">
    <property type="term" value="F:DNA-binding transcription factor activity"/>
    <property type="evidence" value="ECO:0007669"/>
    <property type="project" value="TreeGrafter"/>
</dbReference>
<dbReference type="PANTHER" id="PTHR30055">
    <property type="entry name" value="HTH-TYPE TRANSCRIPTIONAL REGULATOR RUTR"/>
    <property type="match status" value="1"/>
</dbReference>
<dbReference type="RefSeq" id="WP_179515027.1">
    <property type="nucleotide sequence ID" value="NZ_JANFAV010000017.1"/>
</dbReference>
<evidence type="ECO:0000313" key="6">
    <source>
        <dbReference type="EMBL" id="MCW6536933.1"/>
    </source>
</evidence>
<dbReference type="InterPro" id="IPR041347">
    <property type="entry name" value="MftR_C"/>
</dbReference>
<organism evidence="6 7">
    <name type="scientific">Sphingomonas lycopersici</name>
    <dbReference type="NCBI Taxonomy" id="2951807"/>
    <lineage>
        <taxon>Bacteria</taxon>
        <taxon>Pseudomonadati</taxon>
        <taxon>Pseudomonadota</taxon>
        <taxon>Alphaproteobacteria</taxon>
        <taxon>Sphingomonadales</taxon>
        <taxon>Sphingomonadaceae</taxon>
        <taxon>Sphingomonas</taxon>
    </lineage>
</organism>
<proteinExistence type="predicted"/>
<dbReference type="PROSITE" id="PS50977">
    <property type="entry name" value="HTH_TETR_2"/>
    <property type="match status" value="1"/>
</dbReference>
<dbReference type="EMBL" id="JANFAV010000017">
    <property type="protein sequence ID" value="MCW6536933.1"/>
    <property type="molecule type" value="Genomic_DNA"/>
</dbReference>
<gene>
    <name evidence="6" type="ORF">NEE01_19315</name>
</gene>